<name>A0A0A8Z9V5_ARUDO</name>
<reference evidence="1" key="2">
    <citation type="journal article" date="2015" name="Data Brief">
        <title>Shoot transcriptome of the giant reed, Arundo donax.</title>
        <authorList>
            <person name="Barrero R.A."/>
            <person name="Guerrero F.D."/>
            <person name="Moolhuijzen P."/>
            <person name="Goolsby J.A."/>
            <person name="Tidwell J."/>
            <person name="Bellgard S.E."/>
            <person name="Bellgard M.I."/>
        </authorList>
    </citation>
    <scope>NUCLEOTIDE SEQUENCE</scope>
    <source>
        <tissue evidence="1">Shoot tissue taken approximately 20 cm above the soil surface</tissue>
    </source>
</reference>
<accession>A0A0A8Z9V5</accession>
<protein>
    <submittedName>
        <fullName evidence="1">Uncharacterized protein</fullName>
    </submittedName>
</protein>
<sequence length="19" mass="2061">MRGGANTGVCRSWQRTPSP</sequence>
<evidence type="ECO:0000313" key="1">
    <source>
        <dbReference type="EMBL" id="JAD36184.1"/>
    </source>
</evidence>
<organism evidence="1">
    <name type="scientific">Arundo donax</name>
    <name type="common">Giant reed</name>
    <name type="synonym">Donax arundinaceus</name>
    <dbReference type="NCBI Taxonomy" id="35708"/>
    <lineage>
        <taxon>Eukaryota</taxon>
        <taxon>Viridiplantae</taxon>
        <taxon>Streptophyta</taxon>
        <taxon>Embryophyta</taxon>
        <taxon>Tracheophyta</taxon>
        <taxon>Spermatophyta</taxon>
        <taxon>Magnoliopsida</taxon>
        <taxon>Liliopsida</taxon>
        <taxon>Poales</taxon>
        <taxon>Poaceae</taxon>
        <taxon>PACMAD clade</taxon>
        <taxon>Arundinoideae</taxon>
        <taxon>Arundineae</taxon>
        <taxon>Arundo</taxon>
    </lineage>
</organism>
<proteinExistence type="predicted"/>
<reference evidence="1" key="1">
    <citation type="submission" date="2014-09" db="EMBL/GenBank/DDBJ databases">
        <authorList>
            <person name="Magalhaes I.L.F."/>
            <person name="Oliveira U."/>
            <person name="Santos F.R."/>
            <person name="Vidigal T.H.D.A."/>
            <person name="Brescovit A.D."/>
            <person name="Santos A.J."/>
        </authorList>
    </citation>
    <scope>NUCLEOTIDE SEQUENCE</scope>
    <source>
        <tissue evidence="1">Shoot tissue taken approximately 20 cm above the soil surface</tissue>
    </source>
</reference>
<dbReference type="EMBL" id="GBRH01261711">
    <property type="protein sequence ID" value="JAD36184.1"/>
    <property type="molecule type" value="Transcribed_RNA"/>
</dbReference>
<dbReference type="AlphaFoldDB" id="A0A0A8Z9V5"/>